<dbReference type="InterPro" id="IPR045851">
    <property type="entry name" value="AMP-bd_C_sf"/>
</dbReference>
<keyword evidence="3 7" id="KW-0436">Ligase</keyword>
<organism evidence="7">
    <name type="scientific">Vibrio lentus</name>
    <dbReference type="NCBI Taxonomy" id="136468"/>
    <lineage>
        <taxon>Bacteria</taxon>
        <taxon>Pseudomonadati</taxon>
        <taxon>Pseudomonadota</taxon>
        <taxon>Gammaproteobacteria</taxon>
        <taxon>Vibrionales</taxon>
        <taxon>Vibrionaceae</taxon>
        <taxon>Vibrio</taxon>
    </lineage>
</organism>
<reference key="1">
    <citation type="submission" date="2016-07" db="EMBL/GenBank/DDBJ databases">
        <title>Nontailed viruses are major unrecognized killers of bacteria in the ocean.</title>
        <authorList>
            <person name="Kauffman K."/>
            <person name="Hussain F."/>
            <person name="Yang J."/>
            <person name="Arevalo P."/>
            <person name="Brown J."/>
            <person name="Cutler M."/>
            <person name="Kelly L."/>
            <person name="Polz M.F."/>
        </authorList>
    </citation>
    <scope>NUCLEOTIDE SEQUENCE [LARGE SCALE GENOMIC DNA]</scope>
    <source>
        <strain>10N.261.52.F7</strain>
    </source>
</reference>
<protein>
    <submittedName>
        <fullName evidence="7">O-succinylbenzoate--CoA ligase</fullName>
    </submittedName>
</protein>
<dbReference type="PANTHER" id="PTHR43201">
    <property type="entry name" value="ACYL-COA SYNTHETASE"/>
    <property type="match status" value="1"/>
</dbReference>
<dbReference type="Gene3D" id="3.30.300.30">
    <property type="match status" value="1"/>
</dbReference>
<dbReference type="NCBIfam" id="TIGR01923">
    <property type="entry name" value="menE"/>
    <property type="match status" value="1"/>
</dbReference>
<keyword evidence="2" id="KW-0474">Menaquinone biosynthesis</keyword>
<keyword evidence="5" id="KW-0067">ATP-binding</keyword>
<dbReference type="RefSeq" id="WP_102278244.1">
    <property type="nucleotide sequence ID" value="NZ_JAJGZN020000003.1"/>
</dbReference>
<dbReference type="PANTHER" id="PTHR43201:SF5">
    <property type="entry name" value="MEDIUM-CHAIN ACYL-COA LIGASE ACSF2, MITOCHONDRIAL"/>
    <property type="match status" value="1"/>
</dbReference>
<dbReference type="NCBIfam" id="NF006539">
    <property type="entry name" value="PRK09029.1"/>
    <property type="match status" value="1"/>
</dbReference>
<evidence type="ECO:0000256" key="4">
    <source>
        <dbReference type="ARBA" id="ARBA00022741"/>
    </source>
</evidence>
<dbReference type="Pfam" id="PF00501">
    <property type="entry name" value="AMP-binding"/>
    <property type="match status" value="1"/>
</dbReference>
<evidence type="ECO:0000259" key="6">
    <source>
        <dbReference type="Pfam" id="PF00501"/>
    </source>
</evidence>
<dbReference type="CDD" id="cd17630">
    <property type="entry name" value="OSB_MenE-like"/>
    <property type="match status" value="1"/>
</dbReference>
<dbReference type="GO" id="GO:0031956">
    <property type="term" value="F:medium-chain fatty acid-CoA ligase activity"/>
    <property type="evidence" value="ECO:0007669"/>
    <property type="project" value="TreeGrafter"/>
</dbReference>
<name>A0AB36XTD7_9VIBR</name>
<dbReference type="EMBL" id="MCXM01000001">
    <property type="protein sequence ID" value="PMK49922.1"/>
    <property type="molecule type" value="Genomic_DNA"/>
</dbReference>
<dbReference type="GO" id="GO:0009234">
    <property type="term" value="P:menaquinone biosynthetic process"/>
    <property type="evidence" value="ECO:0007669"/>
    <property type="project" value="UniProtKB-KW"/>
</dbReference>
<evidence type="ECO:0000256" key="3">
    <source>
        <dbReference type="ARBA" id="ARBA00022598"/>
    </source>
</evidence>
<gene>
    <name evidence="7" type="ORF">BCT99_00470</name>
</gene>
<dbReference type="GO" id="GO:0008756">
    <property type="term" value="F:o-succinylbenzoate-CoA ligase activity"/>
    <property type="evidence" value="ECO:0007669"/>
    <property type="project" value="InterPro"/>
</dbReference>
<dbReference type="InterPro" id="IPR000873">
    <property type="entry name" value="AMP-dep_synth/lig_dom"/>
</dbReference>
<evidence type="ECO:0000313" key="7">
    <source>
        <dbReference type="EMBL" id="PMK49922.1"/>
    </source>
</evidence>
<evidence type="ECO:0000256" key="5">
    <source>
        <dbReference type="ARBA" id="ARBA00022840"/>
    </source>
</evidence>
<dbReference type="GO" id="GO:0006631">
    <property type="term" value="P:fatty acid metabolic process"/>
    <property type="evidence" value="ECO:0007669"/>
    <property type="project" value="TreeGrafter"/>
</dbReference>
<proteinExistence type="inferred from homology"/>
<dbReference type="Gene3D" id="3.40.50.12780">
    <property type="entry name" value="N-terminal domain of ligase-like"/>
    <property type="match status" value="1"/>
</dbReference>
<dbReference type="AlphaFoldDB" id="A0AB36XTD7"/>
<sequence length="477" mass="53048">MMRPQSNHHPLWVQWAQQNPHQTALVIPNRAYTWQQVSVLVSEYQQQLSHQGLSEGDVLTIVGKNQAEVIPVYLAALNLGVVCAFTMPQPKARLTQKLESLYSQLDRRYLWLLDSCGLDHSDAVDLKTVLVTLPCLNEVKVDGDDKPTAPQNSNFNPQSLATIVFTSGSTGNPKAVAHTLQQHLCSAQGLLHVFNFEQADTWLLSLPMYHVSGLAIVHRWLAAGGCIKIGSGKLESDIEGCSHASLVATQLHRLLKSKQALTLTHVLLGGSHIPESLGLEAQQMGIETWLGYGMTEAASTVTAKPVDSSNTAGFVLDQRQLKIEDQRIFIGGNTLASGYYYQGEVRPLVDENGWFDSKDLGEWDGEQVSIIGRADNQFISGGENIHCEEIERALNQLSLINQAFIVPIEDDEFGFRPVAIVDCTDLPTKEWFAEQLNGRLERFKFPVEYYRMPHQEQLGIKVSRAGLAQWLQQVRSK</sequence>
<dbReference type="PROSITE" id="PS00455">
    <property type="entry name" value="AMP_BINDING"/>
    <property type="match status" value="1"/>
</dbReference>
<evidence type="ECO:0000256" key="2">
    <source>
        <dbReference type="ARBA" id="ARBA00022428"/>
    </source>
</evidence>
<dbReference type="InterPro" id="IPR020845">
    <property type="entry name" value="AMP-binding_CS"/>
</dbReference>
<reference evidence="7" key="3">
    <citation type="journal article" date="2018" name="Nature">
        <title>A major lineage of non-tailed dsDNA viruses as unrecognized killers of marine bacteria.</title>
        <authorList>
            <person name="Kauffman K.M."/>
            <person name="Hussain F.A."/>
            <person name="Yang J."/>
            <person name="Arevalo P."/>
            <person name="Brown J.M."/>
            <person name="Chang W.K."/>
            <person name="VanInsberghe D."/>
            <person name="Elsherbini J."/>
            <person name="Sharma R.S."/>
            <person name="Cutler M.B."/>
            <person name="Kelly L."/>
            <person name="Polz M.F."/>
        </authorList>
    </citation>
    <scope>NUCLEOTIDE SEQUENCE</scope>
    <source>
        <strain evidence="7">10N.261.52.F7</strain>
    </source>
</reference>
<dbReference type="InterPro" id="IPR042099">
    <property type="entry name" value="ANL_N_sf"/>
</dbReference>
<feature type="domain" description="AMP-dependent synthetase/ligase" evidence="6">
    <location>
        <begin position="14"/>
        <end position="340"/>
    </location>
</feature>
<dbReference type="SUPFAM" id="SSF56801">
    <property type="entry name" value="Acetyl-CoA synthetase-like"/>
    <property type="match status" value="1"/>
</dbReference>
<keyword evidence="4" id="KW-0547">Nucleotide-binding</keyword>
<reference evidence="7" key="2">
    <citation type="submission" date="2016-07" db="EMBL/GenBank/DDBJ databases">
        <authorList>
            <person name="Kauffman K."/>
            <person name="Arevalo P."/>
            <person name="Polz M.F."/>
        </authorList>
    </citation>
    <scope>NUCLEOTIDE SEQUENCE</scope>
    <source>
        <strain evidence="7">10N.261.52.F7</strain>
    </source>
</reference>
<comment type="caution">
    <text evidence="7">The sequence shown here is derived from an EMBL/GenBank/DDBJ whole genome shotgun (WGS) entry which is preliminary data.</text>
</comment>
<evidence type="ECO:0000256" key="1">
    <source>
        <dbReference type="ARBA" id="ARBA00006432"/>
    </source>
</evidence>
<dbReference type="GO" id="GO:0005524">
    <property type="term" value="F:ATP binding"/>
    <property type="evidence" value="ECO:0007669"/>
    <property type="project" value="UniProtKB-KW"/>
</dbReference>
<dbReference type="InterPro" id="IPR010192">
    <property type="entry name" value="MenE"/>
</dbReference>
<comment type="similarity">
    <text evidence="1">Belongs to the ATP-dependent AMP-binding enzyme family.</text>
</comment>
<accession>A0AB36XTD7</accession>